<organism evidence="1 2">
    <name type="scientific">Plasmopara halstedii</name>
    <name type="common">Downy mildew of sunflower</name>
    <dbReference type="NCBI Taxonomy" id="4781"/>
    <lineage>
        <taxon>Eukaryota</taxon>
        <taxon>Sar</taxon>
        <taxon>Stramenopiles</taxon>
        <taxon>Oomycota</taxon>
        <taxon>Peronosporomycetes</taxon>
        <taxon>Peronosporales</taxon>
        <taxon>Peronosporaceae</taxon>
        <taxon>Plasmopara</taxon>
    </lineage>
</organism>
<evidence type="ECO:0000313" key="1">
    <source>
        <dbReference type="EMBL" id="CEG35843.1"/>
    </source>
</evidence>
<dbReference type="AlphaFoldDB" id="A0A0N7L3G9"/>
<keyword evidence="2" id="KW-1185">Reference proteome</keyword>
<dbReference type="EMBL" id="CCYD01000109">
    <property type="protein sequence ID" value="CEG35843.1"/>
    <property type="molecule type" value="Genomic_DNA"/>
</dbReference>
<dbReference type="RefSeq" id="XP_024572212.1">
    <property type="nucleotide sequence ID" value="XM_024728680.1"/>
</dbReference>
<evidence type="ECO:0000313" key="2">
    <source>
        <dbReference type="Proteomes" id="UP000054928"/>
    </source>
</evidence>
<sequence>MFSRELADGVQDFRSFVAAIASDPPPEVVAHTIIMDALRTGALHKDCPSYPFEAAVSITV</sequence>
<dbReference type="Proteomes" id="UP000054928">
    <property type="component" value="Unassembled WGS sequence"/>
</dbReference>
<proteinExistence type="predicted"/>
<dbReference type="GeneID" id="36395227"/>
<reference evidence="2" key="1">
    <citation type="submission" date="2014-09" db="EMBL/GenBank/DDBJ databases">
        <authorList>
            <person name="Sharma Rahul"/>
            <person name="Thines Marco"/>
        </authorList>
    </citation>
    <scope>NUCLEOTIDE SEQUENCE [LARGE SCALE GENOMIC DNA]</scope>
</reference>
<accession>A0A0N7L3G9</accession>
<name>A0A0N7L3G9_PLAHL</name>
<protein>
    <submittedName>
        <fullName evidence="1">Uncharacterized protein</fullName>
    </submittedName>
</protein>